<dbReference type="InterPro" id="IPR016181">
    <property type="entry name" value="Acyl_CoA_acyltransferase"/>
</dbReference>
<dbReference type="CDD" id="cd04301">
    <property type="entry name" value="NAT_SF"/>
    <property type="match status" value="1"/>
</dbReference>
<reference evidence="4 5" key="1">
    <citation type="submission" date="2018-12" db="EMBL/GenBank/DDBJ databases">
        <authorList>
            <consortium name="Pathogen Informatics"/>
        </authorList>
    </citation>
    <scope>NUCLEOTIDE SEQUENCE [LARGE SCALE GENOMIC DNA]</scope>
    <source>
        <strain evidence="4 5">NCTC11466</strain>
    </source>
</reference>
<evidence type="ECO:0000259" key="2">
    <source>
        <dbReference type="PROSITE" id="PS50995"/>
    </source>
</evidence>
<organism evidence="4 5">
    <name type="scientific">Cedecea lapagei</name>
    <dbReference type="NCBI Taxonomy" id="158823"/>
    <lineage>
        <taxon>Bacteria</taxon>
        <taxon>Pseudomonadati</taxon>
        <taxon>Pseudomonadota</taxon>
        <taxon>Gammaproteobacteria</taxon>
        <taxon>Enterobacterales</taxon>
        <taxon>Enterobacteriaceae</taxon>
        <taxon>Cedecea</taxon>
    </lineage>
</organism>
<dbReference type="AlphaFoldDB" id="A0A3S4KUG2"/>
<dbReference type="PROSITE" id="PS51186">
    <property type="entry name" value="GNAT"/>
    <property type="match status" value="1"/>
</dbReference>
<name>A0A3S4KUG2_9ENTR</name>
<dbReference type="Gene3D" id="1.10.10.10">
    <property type="entry name" value="Winged helix-like DNA-binding domain superfamily/Winged helix DNA-binding domain"/>
    <property type="match status" value="1"/>
</dbReference>
<dbReference type="Pfam" id="PF00583">
    <property type="entry name" value="Acetyltransf_1"/>
    <property type="match status" value="1"/>
</dbReference>
<dbReference type="SMART" id="SM00347">
    <property type="entry name" value="HTH_MARR"/>
    <property type="match status" value="1"/>
</dbReference>
<dbReference type="InterPro" id="IPR000835">
    <property type="entry name" value="HTH_MarR-typ"/>
</dbReference>
<sequence>MTSSPLYRYAERIRRFNRFYTRQIGVLNEHLLNSQFSLTEVRIMFELAREPGVTTSGICKELNLNAGYLSRVVSGFEEKGLLTRERSPDDARATCLFLTQAGKDIFEEMNTASRVEVENMLKKLSEDDQIKIINAMENIENILSKNEPAYIIRDPRPGDMGMIVSHNGALYAAEYGWNMEFEALVAQIVADFVREQVPDKEKCWIAEKDGKVVGSVFVVSEDEVTAKLRILYVDASARGLGIGNRLVDEAMRFAREAGYKRMILWTNSVQTGARRIYDKAGFTLIEEQHHHSFGKDLVGQVLARDL</sequence>
<feature type="domain" description="HTH marR-type" evidence="2">
    <location>
        <begin position="3"/>
        <end position="141"/>
    </location>
</feature>
<dbReference type="SUPFAM" id="SSF55729">
    <property type="entry name" value="Acyl-CoA N-acyltransferases (Nat)"/>
    <property type="match status" value="1"/>
</dbReference>
<dbReference type="OrthoDB" id="273614at2"/>
<protein>
    <submittedName>
        <fullName evidence="4">N-acetylglutamate synthase</fullName>
    </submittedName>
</protein>
<dbReference type="GO" id="GO:0003700">
    <property type="term" value="F:DNA-binding transcription factor activity"/>
    <property type="evidence" value="ECO:0007669"/>
    <property type="project" value="InterPro"/>
</dbReference>
<keyword evidence="5" id="KW-1185">Reference proteome</keyword>
<evidence type="ECO:0000256" key="1">
    <source>
        <dbReference type="ARBA" id="ARBA00022679"/>
    </source>
</evidence>
<dbReference type="Pfam" id="PF12802">
    <property type="entry name" value="MarR_2"/>
    <property type="match status" value="1"/>
</dbReference>
<dbReference type="PROSITE" id="PS50995">
    <property type="entry name" value="HTH_MARR_2"/>
    <property type="match status" value="1"/>
</dbReference>
<accession>A0A3S4KUG2</accession>
<evidence type="ECO:0000313" key="4">
    <source>
        <dbReference type="EMBL" id="VEB97981.1"/>
    </source>
</evidence>
<gene>
    <name evidence="4" type="ORF">NCTC11466_02436</name>
</gene>
<dbReference type="EMBL" id="LR134201">
    <property type="protein sequence ID" value="VEB97981.1"/>
    <property type="molecule type" value="Genomic_DNA"/>
</dbReference>
<proteinExistence type="predicted"/>
<dbReference type="InterPro" id="IPR036390">
    <property type="entry name" value="WH_DNA-bd_sf"/>
</dbReference>
<dbReference type="SUPFAM" id="SSF46785">
    <property type="entry name" value="Winged helix' DNA-binding domain"/>
    <property type="match status" value="1"/>
</dbReference>
<evidence type="ECO:0000259" key="3">
    <source>
        <dbReference type="PROSITE" id="PS51186"/>
    </source>
</evidence>
<keyword evidence="1" id="KW-0808">Transferase</keyword>
<dbReference type="Gene3D" id="3.40.630.30">
    <property type="match status" value="1"/>
</dbReference>
<dbReference type="PANTHER" id="PTHR13947:SF37">
    <property type="entry name" value="LD18367P"/>
    <property type="match status" value="1"/>
</dbReference>
<dbReference type="GO" id="GO:0008080">
    <property type="term" value="F:N-acetyltransferase activity"/>
    <property type="evidence" value="ECO:0007669"/>
    <property type="project" value="InterPro"/>
</dbReference>
<dbReference type="InterPro" id="IPR000182">
    <property type="entry name" value="GNAT_dom"/>
</dbReference>
<feature type="domain" description="N-acetyltransferase" evidence="3">
    <location>
        <begin position="150"/>
        <end position="306"/>
    </location>
</feature>
<dbReference type="InterPro" id="IPR050769">
    <property type="entry name" value="NAT_camello-type"/>
</dbReference>
<dbReference type="PANTHER" id="PTHR13947">
    <property type="entry name" value="GNAT FAMILY N-ACETYLTRANSFERASE"/>
    <property type="match status" value="1"/>
</dbReference>
<evidence type="ECO:0000313" key="5">
    <source>
        <dbReference type="Proteomes" id="UP000274122"/>
    </source>
</evidence>
<dbReference type="InterPro" id="IPR036388">
    <property type="entry name" value="WH-like_DNA-bd_sf"/>
</dbReference>
<dbReference type="Proteomes" id="UP000274122">
    <property type="component" value="Chromosome"/>
</dbReference>
<dbReference type="KEGG" id="clap:NCTC11466_02436"/>